<evidence type="ECO:0000256" key="1">
    <source>
        <dbReference type="SAM" id="Phobius"/>
    </source>
</evidence>
<keyword evidence="1" id="KW-0472">Membrane</keyword>
<evidence type="ECO:0000313" key="3">
    <source>
        <dbReference type="Proteomes" id="UP000625283"/>
    </source>
</evidence>
<keyword evidence="1" id="KW-1133">Transmembrane helix</keyword>
<name>A0ABS1R1R8_9SPHI</name>
<dbReference type="Proteomes" id="UP000625283">
    <property type="component" value="Unassembled WGS sequence"/>
</dbReference>
<dbReference type="RefSeq" id="WP_202101653.1">
    <property type="nucleotide sequence ID" value="NZ_JAERTY010000002.1"/>
</dbReference>
<sequence>MRITTRYFVSYVGLAEVALGASLLFFACSKSKGIGDDPIQEKQVDIYVVGYTGPLNGPFTAQYWKNGELIKLTDGSTRAIVNDIFVEKGDVYVAGTITITGKGERAVYWKNGQRMDLAEDQGVYTRASAIGVAKGKVYVAGVENADAVYWVDGAIHRLPSSDDYTLSPYFAIHVTDKEDIYIAAMVTKSVPHIDDKVQVVKYWKNNVEHIVTSPVKHHFGHVGGLFVDGEDIYIAGNYQNSGGIGWAKYWKNKEEYTLTENVSGGRAYDIYVKNGNVHVIGSGQGAMPLYWKNGKEKPLEMKGKGYGSFNAIAVHNDDVYIAGTVSNDDGDWDIGGYWKNGKWHALETAKKDNYTTVTSMFIVER</sequence>
<keyword evidence="3" id="KW-1185">Reference proteome</keyword>
<dbReference type="PROSITE" id="PS51257">
    <property type="entry name" value="PROKAR_LIPOPROTEIN"/>
    <property type="match status" value="1"/>
</dbReference>
<reference evidence="2 3" key="1">
    <citation type="submission" date="2021-01" db="EMBL/GenBank/DDBJ databases">
        <title>C459-1 draft genome sequence.</title>
        <authorList>
            <person name="Zhang X.-F."/>
        </authorList>
    </citation>
    <scope>NUCLEOTIDE SEQUENCE [LARGE SCALE GENOMIC DNA]</scope>
    <source>
        <strain evidence="3">C459-1</strain>
    </source>
</reference>
<protein>
    <recommendedName>
        <fullName evidence="4">Beta-propeller repeat-containing protein</fullName>
    </recommendedName>
</protein>
<accession>A0ABS1R1R8</accession>
<evidence type="ECO:0000313" key="2">
    <source>
        <dbReference type="EMBL" id="MBL1407846.1"/>
    </source>
</evidence>
<organism evidence="2 3">
    <name type="scientific">Sphingobacterium faecale</name>
    <dbReference type="NCBI Taxonomy" id="2803775"/>
    <lineage>
        <taxon>Bacteria</taxon>
        <taxon>Pseudomonadati</taxon>
        <taxon>Bacteroidota</taxon>
        <taxon>Sphingobacteriia</taxon>
        <taxon>Sphingobacteriales</taxon>
        <taxon>Sphingobacteriaceae</taxon>
        <taxon>Sphingobacterium</taxon>
    </lineage>
</organism>
<gene>
    <name evidence="2" type="ORF">JKG61_03695</name>
</gene>
<proteinExistence type="predicted"/>
<keyword evidence="1" id="KW-0812">Transmembrane</keyword>
<dbReference type="EMBL" id="JAERTY010000002">
    <property type="protein sequence ID" value="MBL1407846.1"/>
    <property type="molecule type" value="Genomic_DNA"/>
</dbReference>
<feature type="transmembrane region" description="Helical" evidence="1">
    <location>
        <begin position="7"/>
        <end position="27"/>
    </location>
</feature>
<evidence type="ECO:0008006" key="4">
    <source>
        <dbReference type="Google" id="ProtNLM"/>
    </source>
</evidence>
<comment type="caution">
    <text evidence="2">The sequence shown here is derived from an EMBL/GenBank/DDBJ whole genome shotgun (WGS) entry which is preliminary data.</text>
</comment>